<dbReference type="OrthoDB" id="9780149at2"/>
<dbReference type="KEGG" id="blep:AL038_04560"/>
<dbReference type="Gene3D" id="3.40.50.300">
    <property type="entry name" value="P-loop containing nucleotide triphosphate hydrolases"/>
    <property type="match status" value="1"/>
</dbReference>
<proteinExistence type="predicted"/>
<dbReference type="RefSeq" id="WP_062149658.1">
    <property type="nucleotide sequence ID" value="NZ_CP012373.2"/>
</dbReference>
<dbReference type="PANTHER" id="PTHR35894">
    <property type="entry name" value="GENERAL SECRETION PATHWAY PROTEIN A-RELATED"/>
    <property type="match status" value="1"/>
</dbReference>
<dbReference type="PANTHER" id="PTHR35894:SF1">
    <property type="entry name" value="PHOSPHORIBULOKINASE _ URIDINE KINASE FAMILY"/>
    <property type="match status" value="1"/>
</dbReference>
<evidence type="ECO:0000313" key="3">
    <source>
        <dbReference type="Proteomes" id="UP000234271"/>
    </source>
</evidence>
<dbReference type="InterPro" id="IPR052026">
    <property type="entry name" value="ExeA_AAA_ATPase_DNA-bind"/>
</dbReference>
<protein>
    <submittedName>
        <fullName evidence="2">AAA family ATPase</fullName>
    </submittedName>
</protein>
<dbReference type="EMBL" id="CP018889">
    <property type="protein sequence ID" value="AUI67488.1"/>
    <property type="molecule type" value="Genomic_DNA"/>
</dbReference>
<dbReference type="InterPro" id="IPR036680">
    <property type="entry name" value="SPOR-like_sf"/>
</dbReference>
<keyword evidence="3" id="KW-1185">Reference proteome</keyword>
<evidence type="ECO:0000259" key="1">
    <source>
        <dbReference type="Pfam" id="PF13401"/>
    </source>
</evidence>
<organism evidence="2 3">
    <name type="scientific">Beggiatoa leptomitoformis</name>
    <dbReference type="NCBI Taxonomy" id="288004"/>
    <lineage>
        <taxon>Bacteria</taxon>
        <taxon>Pseudomonadati</taxon>
        <taxon>Pseudomonadota</taxon>
        <taxon>Gammaproteobacteria</taxon>
        <taxon>Thiotrichales</taxon>
        <taxon>Thiotrichaceae</taxon>
        <taxon>Beggiatoa</taxon>
    </lineage>
</organism>
<dbReference type="SUPFAM" id="SSF52540">
    <property type="entry name" value="P-loop containing nucleoside triphosphate hydrolases"/>
    <property type="match status" value="1"/>
</dbReference>
<dbReference type="STRING" id="288004.AL038_04560"/>
<reference evidence="3" key="1">
    <citation type="submission" date="2016-12" db="EMBL/GenBank/DDBJ databases">
        <title>Complete Genome Sequence of Beggiatoa leptomitiformis D-401.</title>
        <authorList>
            <person name="Fomenkov A."/>
            <person name="Vincze T."/>
            <person name="Grabovich M."/>
            <person name="Anton B.P."/>
            <person name="Dubinina G."/>
            <person name="Orlova M."/>
            <person name="Belousova E."/>
            <person name="Roberts R.J."/>
        </authorList>
    </citation>
    <scope>NUCLEOTIDE SEQUENCE [LARGE SCALE GENOMIC DNA]</scope>
    <source>
        <strain evidence="3">D-401</strain>
    </source>
</reference>
<dbReference type="Gene3D" id="3.30.70.1070">
    <property type="entry name" value="Sporulation related repeat"/>
    <property type="match status" value="1"/>
</dbReference>
<dbReference type="GO" id="GO:0016887">
    <property type="term" value="F:ATP hydrolysis activity"/>
    <property type="evidence" value="ECO:0007669"/>
    <property type="project" value="InterPro"/>
</dbReference>
<dbReference type="AlphaFoldDB" id="A0A2N9YAK1"/>
<dbReference type="InterPro" id="IPR049945">
    <property type="entry name" value="AAA_22"/>
</dbReference>
<gene>
    <name evidence="2" type="ORF">BLE401_01445</name>
</gene>
<evidence type="ECO:0000313" key="2">
    <source>
        <dbReference type="EMBL" id="AUI67488.1"/>
    </source>
</evidence>
<dbReference type="Proteomes" id="UP000234271">
    <property type="component" value="Chromosome"/>
</dbReference>
<dbReference type="InterPro" id="IPR027417">
    <property type="entry name" value="P-loop_NTPase"/>
</dbReference>
<dbReference type="Pfam" id="PF13401">
    <property type="entry name" value="AAA_22"/>
    <property type="match status" value="1"/>
</dbReference>
<dbReference type="GO" id="GO:0042834">
    <property type="term" value="F:peptidoglycan binding"/>
    <property type="evidence" value="ECO:0007669"/>
    <property type="project" value="InterPro"/>
</dbReference>
<name>A0A2N9YAK1_9GAMM</name>
<sequence length="432" mass="49814">MYYEHFGLHAPPFKITPDIHLFYAGSKRGLVLEALIYAIKTGEGIVKVVGEVGSGKTMLCRMLETKLPPHIDVVYLANPHISPEMVLHAIAFEMRLAVSTDDNRLHVMHALHAALLEKHANHRQVVVFIEEAQAMPLDTLEEIRLLTNLETNRDKLLQMVLFGQPELDINLAKSHVRQLKERITHNFHLEPFTKQDIENYLYFRMQAVGYRGLPVFDKPAIKTLHLISQGLIRRVNILADKALLIAFMDNTHFVHKKHILHAAQDSHFTIPYTCHLPAKLLIFFLFALFMAIILSPQNQWLNTQLQHLLIENQTKTIHLPVTNPQPINNTFIQQRLAATQTWLQQVNSQHYTIQLLQINADKLEAVARFLYLPEVQALQQPLFIIKTTLGWILTYGEFTDEAQASAQLKTLPERLQRNKPFIRRMENLKPHE</sequence>
<accession>A0A2N9YAK1</accession>
<feature type="domain" description="ORC1/DEAH AAA+ ATPase" evidence="1">
    <location>
        <begin position="41"/>
        <end position="168"/>
    </location>
</feature>